<dbReference type="Pfam" id="PF01612">
    <property type="entry name" value="DNA_pol_A_exo1"/>
    <property type="match status" value="1"/>
</dbReference>
<evidence type="ECO:0000256" key="13">
    <source>
        <dbReference type="ARBA" id="ARBA00023204"/>
    </source>
</evidence>
<dbReference type="GO" id="GO:0006261">
    <property type="term" value="P:DNA-templated DNA replication"/>
    <property type="evidence" value="ECO:0007669"/>
    <property type="project" value="UniProtKB-UniRule"/>
</dbReference>
<dbReference type="Pfam" id="PF02739">
    <property type="entry name" value="5_3_exonuc_N"/>
    <property type="match status" value="1"/>
</dbReference>
<protein>
    <recommendedName>
        <fullName evidence="3 15">DNA polymerase I</fullName>
        <ecNumber evidence="2 15">2.7.7.7</ecNumber>
    </recommendedName>
</protein>
<dbReference type="CDD" id="cd08637">
    <property type="entry name" value="DNA_pol_A_pol_I_C"/>
    <property type="match status" value="1"/>
</dbReference>
<evidence type="ECO:0000256" key="9">
    <source>
        <dbReference type="ARBA" id="ARBA00022801"/>
    </source>
</evidence>
<dbReference type="SMART" id="SM00279">
    <property type="entry name" value="HhH2"/>
    <property type="match status" value="1"/>
</dbReference>
<dbReference type="Gene3D" id="3.30.70.370">
    <property type="match status" value="1"/>
</dbReference>
<keyword evidence="4 16" id="KW-0808">Transferase</keyword>
<dbReference type="PROSITE" id="PS00447">
    <property type="entry name" value="DNA_POLYMERASE_A"/>
    <property type="match status" value="1"/>
</dbReference>
<dbReference type="CDD" id="cd09898">
    <property type="entry name" value="H3TH_53EXO"/>
    <property type="match status" value="1"/>
</dbReference>
<dbReference type="NCBIfam" id="NF004397">
    <property type="entry name" value="PRK05755.1"/>
    <property type="match status" value="1"/>
</dbReference>
<dbReference type="RefSeq" id="WP_167700690.1">
    <property type="nucleotide sequence ID" value="NZ_CP118174.1"/>
</dbReference>
<dbReference type="InterPro" id="IPR002298">
    <property type="entry name" value="DNA_polymerase_A"/>
</dbReference>
<keyword evidence="12 16" id="KW-0238">DNA-binding</keyword>
<evidence type="ECO:0000256" key="4">
    <source>
        <dbReference type="ARBA" id="ARBA00022679"/>
    </source>
</evidence>
<dbReference type="AlphaFoldDB" id="A0A968KU59"/>
<dbReference type="CDD" id="cd06139">
    <property type="entry name" value="DNA_polA_I_Ecoli_like_exo"/>
    <property type="match status" value="1"/>
</dbReference>
<reference evidence="20 21" key="1">
    <citation type="submission" date="2020-03" db="EMBL/GenBank/DDBJ databases">
        <title>Spirochaetal bacteria isolated from arthropods constitute a novel genus Entomospira genus novum within the order Spirochaetales.</title>
        <authorList>
            <person name="Grana-Miraglia L."/>
            <person name="Sikutova S."/>
            <person name="Fingerle V."/>
            <person name="Sing A."/>
            <person name="Castillo-Ramirez S."/>
            <person name="Margos G."/>
            <person name="Rudolf I."/>
        </authorList>
    </citation>
    <scope>NUCLEOTIDE SEQUENCE [LARGE SCALE GENOMIC DNA]</scope>
    <source>
        <strain evidence="20 21">BR193</strain>
    </source>
</reference>
<dbReference type="InterPro" id="IPR012337">
    <property type="entry name" value="RNaseH-like_sf"/>
</dbReference>
<sequence>MSEPLYILDGYALIYRSYYSMGNKPPIRNKRDENITAIMGFFRSFTALIKHYNIQHIVVALDSKVPTFRKERYPSYKANRDATPQELHEQANLIESMLHEAGIQTICIDKFEADDIIASIATQRVAQGLSTVIISGDKDLMQLINHHTSMLRFTSKREFKAGVEPIAIESVVEKMGVYPEQIQDYLALIGDASDNIPGVAGVGPKSAIKLLSEFHSLAQIYHYITKVTPAGLQTKLVHNRDNAFLSKELIKLACDIQLPLPVDNTELFSLEKISFSSLIEQLHRLEIYQVAEDLRKIATTKTTSHQHLLPTNATESNTPTKRLPLTFETITTISDAIQLCKTLKNAKRFAYDSETSGLNPHTDRLIGMSFSIDGKHGYYIPFSAPMGESTVSLQEILPLIKDLLEDPTVEVIGQNLKFDYQFLRKYDIIMKPYFDTMIAAWLLDSEARVNLDTLASQYLQHTTIAYKDIVSKNESFDDVPLSIASEYACEDASLTILLAEIFLQKLEENHLTTLFFSLEMPLVSVLAEMEWRGIYIDKKELSSLGKELHARIQHLEETIFAIVGHQFNIQSPKQLATILFEEMKFPNLKKNSTDIHILEELQRLHPQEAIIQHLIDYRKLTKLNSTYVEGLLKEASAEGNIHTSFLQTGTASGRLSSTQPNLQNIPIKDELGRSIRGVFKAREGYTLISADYSQIELVVLAHLAKDSTMLEIFQSGRDLHQETASFLFSTPLESVTSEQRRIGKTINFGVIYGMSAFRLSNELQIPRHLATQFIESYFTRYAGVSQFIQETIVNAQQSYAVRTISQRMRKVLQINSNNRNERSASERVALNTVIQGSAADIVKQAMLFVTQAIHTANIDAHLLLQVHDELIFEVRTEALQECQTIIAKSMHQAGLSFTPPIQLSISMESGYHWGEFH</sequence>
<keyword evidence="7" id="KW-0540">Nuclease</keyword>
<comment type="catalytic activity">
    <reaction evidence="14 16">
        <text>DNA(n) + a 2'-deoxyribonucleoside 5'-triphosphate = DNA(n+1) + diphosphate</text>
        <dbReference type="Rhea" id="RHEA:22508"/>
        <dbReference type="Rhea" id="RHEA-COMP:17339"/>
        <dbReference type="Rhea" id="RHEA-COMP:17340"/>
        <dbReference type="ChEBI" id="CHEBI:33019"/>
        <dbReference type="ChEBI" id="CHEBI:61560"/>
        <dbReference type="ChEBI" id="CHEBI:173112"/>
        <dbReference type="EC" id="2.7.7.7"/>
    </reaction>
</comment>
<keyword evidence="10 16" id="KW-0269">Exonuclease</keyword>
<keyword evidence="5 16" id="KW-0548">Nucleotidyltransferase</keyword>
<dbReference type="InterPro" id="IPR036279">
    <property type="entry name" value="5-3_exonuclease_C_sf"/>
</dbReference>
<dbReference type="InterPro" id="IPR001098">
    <property type="entry name" value="DNA-dir_DNA_pol_A_palm_dom"/>
</dbReference>
<dbReference type="SMART" id="SM00474">
    <property type="entry name" value="35EXOc"/>
    <property type="match status" value="1"/>
</dbReference>
<dbReference type="InterPro" id="IPR002562">
    <property type="entry name" value="3'-5'_exonuclease_dom"/>
</dbReference>
<dbReference type="Proteomes" id="UP000711995">
    <property type="component" value="Unassembled WGS sequence"/>
</dbReference>
<dbReference type="InterPro" id="IPR036397">
    <property type="entry name" value="RNaseH_sf"/>
</dbReference>
<organism evidence="20 21">
    <name type="scientific">Entomospira entomophila</name>
    <dbReference type="NCBI Taxonomy" id="2719988"/>
    <lineage>
        <taxon>Bacteria</taxon>
        <taxon>Pseudomonadati</taxon>
        <taxon>Spirochaetota</taxon>
        <taxon>Spirochaetia</taxon>
        <taxon>Spirochaetales</taxon>
        <taxon>Spirochaetaceae</taxon>
        <taxon>Entomospira</taxon>
    </lineage>
</organism>
<dbReference type="InterPro" id="IPR018320">
    <property type="entry name" value="DNA_polymerase_1"/>
</dbReference>
<dbReference type="NCBIfam" id="TIGR00593">
    <property type="entry name" value="pola"/>
    <property type="match status" value="1"/>
</dbReference>
<dbReference type="SUPFAM" id="SSF56672">
    <property type="entry name" value="DNA/RNA polymerases"/>
    <property type="match status" value="1"/>
</dbReference>
<gene>
    <name evidence="16 20" type="primary">polA</name>
    <name evidence="20" type="ORF">HCT14_06330</name>
</gene>
<evidence type="ECO:0000313" key="20">
    <source>
        <dbReference type="EMBL" id="NIZ41116.1"/>
    </source>
</evidence>
<dbReference type="EMBL" id="JAATLJ010000001">
    <property type="protein sequence ID" value="NIZ41116.1"/>
    <property type="molecule type" value="Genomic_DNA"/>
</dbReference>
<dbReference type="FunFam" id="1.10.150.20:FF:000003">
    <property type="entry name" value="DNA polymerase I"/>
    <property type="match status" value="1"/>
</dbReference>
<dbReference type="SUPFAM" id="SSF88723">
    <property type="entry name" value="PIN domain-like"/>
    <property type="match status" value="1"/>
</dbReference>
<evidence type="ECO:0000256" key="5">
    <source>
        <dbReference type="ARBA" id="ARBA00022695"/>
    </source>
</evidence>
<dbReference type="InterPro" id="IPR020046">
    <property type="entry name" value="5-3_exonucl_a-hlix_arch_N"/>
</dbReference>
<evidence type="ECO:0000256" key="3">
    <source>
        <dbReference type="ARBA" id="ARBA00020311"/>
    </source>
</evidence>
<dbReference type="InterPro" id="IPR029060">
    <property type="entry name" value="PIN-like_dom_sf"/>
</dbReference>
<dbReference type="GO" id="GO:0008409">
    <property type="term" value="F:5'-3' exonuclease activity"/>
    <property type="evidence" value="ECO:0007669"/>
    <property type="project" value="UniProtKB-UniRule"/>
</dbReference>
<evidence type="ECO:0000256" key="8">
    <source>
        <dbReference type="ARBA" id="ARBA00022763"/>
    </source>
</evidence>
<comment type="function">
    <text evidence="16">In addition to polymerase activity, this DNA polymerase exhibits 3'-5' and 5'-3' exonuclease activity.</text>
</comment>
<evidence type="ECO:0000256" key="12">
    <source>
        <dbReference type="ARBA" id="ARBA00023125"/>
    </source>
</evidence>
<dbReference type="Pfam" id="PF00476">
    <property type="entry name" value="DNA_pol_A"/>
    <property type="match status" value="1"/>
</dbReference>
<dbReference type="InterPro" id="IPR020045">
    <property type="entry name" value="DNA_polI_H3TH"/>
</dbReference>
<keyword evidence="13 16" id="KW-0234">DNA repair</keyword>
<dbReference type="SUPFAM" id="SSF53098">
    <property type="entry name" value="Ribonuclease H-like"/>
    <property type="match status" value="1"/>
</dbReference>
<evidence type="ECO:0000256" key="16">
    <source>
        <dbReference type="RuleBase" id="RU004460"/>
    </source>
</evidence>
<accession>A0A968KU59</accession>
<dbReference type="GO" id="GO:0006302">
    <property type="term" value="P:double-strand break repair"/>
    <property type="evidence" value="ECO:0007669"/>
    <property type="project" value="TreeGrafter"/>
</dbReference>
<dbReference type="SMART" id="SM00475">
    <property type="entry name" value="53EXOc"/>
    <property type="match status" value="1"/>
</dbReference>
<feature type="domain" description="DNA-directed DNA polymerase family A palm" evidence="19">
    <location>
        <begin position="672"/>
        <end position="878"/>
    </location>
</feature>
<comment type="similarity">
    <text evidence="1 16">Belongs to the DNA polymerase type-A family.</text>
</comment>
<dbReference type="PANTHER" id="PTHR10133:SF27">
    <property type="entry name" value="DNA POLYMERASE NU"/>
    <property type="match status" value="1"/>
</dbReference>
<dbReference type="FunFam" id="1.10.150.20:FF:000002">
    <property type="entry name" value="DNA polymerase I"/>
    <property type="match status" value="1"/>
</dbReference>
<feature type="domain" description="5'-3' exonuclease" evidence="18">
    <location>
        <begin position="3"/>
        <end position="268"/>
    </location>
</feature>
<dbReference type="PANTHER" id="PTHR10133">
    <property type="entry name" value="DNA POLYMERASE I"/>
    <property type="match status" value="1"/>
</dbReference>
<keyword evidence="11 16" id="KW-0239">DNA-directed DNA polymerase</keyword>
<comment type="caution">
    <text evidence="20">The sequence shown here is derived from an EMBL/GenBank/DDBJ whole genome shotgun (WGS) entry which is preliminary data.</text>
</comment>
<dbReference type="PRINTS" id="PR00868">
    <property type="entry name" value="DNAPOLI"/>
</dbReference>
<dbReference type="GO" id="GO:0008408">
    <property type="term" value="F:3'-5' exonuclease activity"/>
    <property type="evidence" value="ECO:0007669"/>
    <property type="project" value="UniProtKB-UniRule"/>
</dbReference>
<dbReference type="Gene3D" id="3.30.420.10">
    <property type="entry name" value="Ribonuclease H-like superfamily/Ribonuclease H"/>
    <property type="match status" value="1"/>
</dbReference>
<evidence type="ECO:0000259" key="19">
    <source>
        <dbReference type="SMART" id="SM00482"/>
    </source>
</evidence>
<dbReference type="EC" id="2.7.7.7" evidence="2 15"/>
<dbReference type="SMART" id="SM00482">
    <property type="entry name" value="POLAc"/>
    <property type="match status" value="1"/>
</dbReference>
<dbReference type="CDD" id="cd09859">
    <property type="entry name" value="PIN_53EXO"/>
    <property type="match status" value="1"/>
</dbReference>
<evidence type="ECO:0000256" key="14">
    <source>
        <dbReference type="ARBA" id="ARBA00049244"/>
    </source>
</evidence>
<evidence type="ECO:0000256" key="10">
    <source>
        <dbReference type="ARBA" id="ARBA00022839"/>
    </source>
</evidence>
<keyword evidence="6 16" id="KW-0235">DNA replication</keyword>
<evidence type="ECO:0000256" key="1">
    <source>
        <dbReference type="ARBA" id="ARBA00007705"/>
    </source>
</evidence>
<evidence type="ECO:0000256" key="2">
    <source>
        <dbReference type="ARBA" id="ARBA00012417"/>
    </source>
</evidence>
<evidence type="ECO:0000256" key="7">
    <source>
        <dbReference type="ARBA" id="ARBA00022722"/>
    </source>
</evidence>
<dbReference type="Pfam" id="PF01367">
    <property type="entry name" value="5_3_exonuc"/>
    <property type="match status" value="1"/>
</dbReference>
<proteinExistence type="inferred from homology"/>
<keyword evidence="9 16" id="KW-0378">Hydrolase</keyword>
<dbReference type="InterPro" id="IPR002421">
    <property type="entry name" value="5-3_exonuclease"/>
</dbReference>
<dbReference type="InterPro" id="IPR019760">
    <property type="entry name" value="DNA-dir_DNA_pol_A_CS"/>
</dbReference>
<dbReference type="GO" id="GO:0003677">
    <property type="term" value="F:DNA binding"/>
    <property type="evidence" value="ECO:0007669"/>
    <property type="project" value="UniProtKB-UniRule"/>
</dbReference>
<dbReference type="Gene3D" id="3.40.50.1010">
    <property type="entry name" value="5'-nuclease"/>
    <property type="match status" value="1"/>
</dbReference>
<evidence type="ECO:0000256" key="11">
    <source>
        <dbReference type="ARBA" id="ARBA00022932"/>
    </source>
</evidence>
<feature type="domain" description="3'-5' exonuclease" evidence="17">
    <location>
        <begin position="327"/>
        <end position="507"/>
    </location>
</feature>
<dbReference type="SUPFAM" id="SSF47807">
    <property type="entry name" value="5' to 3' exonuclease, C-terminal subdomain"/>
    <property type="match status" value="1"/>
</dbReference>
<dbReference type="InterPro" id="IPR008918">
    <property type="entry name" value="HhH2"/>
</dbReference>
<name>A0A968KU59_9SPIO</name>
<dbReference type="GO" id="GO:0003887">
    <property type="term" value="F:DNA-directed DNA polymerase activity"/>
    <property type="evidence" value="ECO:0007669"/>
    <property type="project" value="UniProtKB-UniRule"/>
</dbReference>
<evidence type="ECO:0000256" key="15">
    <source>
        <dbReference type="NCBIfam" id="TIGR00593"/>
    </source>
</evidence>
<dbReference type="Gene3D" id="1.20.1060.10">
    <property type="entry name" value="Taq DNA Polymerase, Chain T, domain 4"/>
    <property type="match status" value="1"/>
</dbReference>
<evidence type="ECO:0000256" key="6">
    <source>
        <dbReference type="ARBA" id="ARBA00022705"/>
    </source>
</evidence>
<dbReference type="InterPro" id="IPR043502">
    <property type="entry name" value="DNA/RNA_pol_sf"/>
</dbReference>
<keyword evidence="8 16" id="KW-0227">DNA damage</keyword>
<evidence type="ECO:0000259" key="18">
    <source>
        <dbReference type="SMART" id="SM00475"/>
    </source>
</evidence>
<evidence type="ECO:0000259" key="17">
    <source>
        <dbReference type="SMART" id="SM00474"/>
    </source>
</evidence>
<dbReference type="Gene3D" id="1.10.150.20">
    <property type="entry name" value="5' to 3' exonuclease, C-terminal subdomain"/>
    <property type="match status" value="2"/>
</dbReference>
<keyword evidence="21" id="KW-1185">Reference proteome</keyword>
<evidence type="ECO:0000313" key="21">
    <source>
        <dbReference type="Proteomes" id="UP000711995"/>
    </source>
</evidence>